<gene>
    <name evidence="1" type="ORF">ACFQU0_06925</name>
</gene>
<sequence>MLLAQGDVLAEVSLGGIRPDLLLTTCDGVQVAIEIAYSSFCGADKIRQFEELGLPVIEIDLSTFKPEGLPTRPAHNAITPFRCPNASRV</sequence>
<proteinExistence type="predicted"/>
<evidence type="ECO:0000313" key="1">
    <source>
        <dbReference type="EMBL" id="MFC7460161.1"/>
    </source>
</evidence>
<reference evidence="2" key="1">
    <citation type="journal article" date="2019" name="Int. J. Syst. Evol. Microbiol.">
        <title>The Global Catalogue of Microorganisms (GCM) 10K type strain sequencing project: providing services to taxonomists for standard genome sequencing and annotation.</title>
        <authorList>
            <consortium name="The Broad Institute Genomics Platform"/>
            <consortium name="The Broad Institute Genome Sequencing Center for Infectious Disease"/>
            <person name="Wu L."/>
            <person name="Ma J."/>
        </authorList>
    </citation>
    <scope>NUCLEOTIDE SEQUENCE [LARGE SCALE GENOMIC DNA]</scope>
    <source>
        <strain evidence="2">CCUG 53903</strain>
    </source>
</reference>
<accession>A0ABW2S9U1</accession>
<dbReference type="Proteomes" id="UP001596457">
    <property type="component" value="Unassembled WGS sequence"/>
</dbReference>
<protein>
    <submittedName>
        <fullName evidence="1">Uncharacterized protein</fullName>
    </submittedName>
</protein>
<evidence type="ECO:0000313" key="2">
    <source>
        <dbReference type="Proteomes" id="UP001596457"/>
    </source>
</evidence>
<dbReference type="EMBL" id="JBHTBZ010000015">
    <property type="protein sequence ID" value="MFC7460161.1"/>
    <property type="molecule type" value="Genomic_DNA"/>
</dbReference>
<comment type="caution">
    <text evidence="1">The sequence shown here is derived from an EMBL/GenBank/DDBJ whole genome shotgun (WGS) entry which is preliminary data.</text>
</comment>
<organism evidence="1 2">
    <name type="scientific">Hydrogenophaga defluvii</name>
    <dbReference type="NCBI Taxonomy" id="249410"/>
    <lineage>
        <taxon>Bacteria</taxon>
        <taxon>Pseudomonadati</taxon>
        <taxon>Pseudomonadota</taxon>
        <taxon>Betaproteobacteria</taxon>
        <taxon>Burkholderiales</taxon>
        <taxon>Comamonadaceae</taxon>
        <taxon>Hydrogenophaga</taxon>
    </lineage>
</organism>
<keyword evidence="2" id="KW-1185">Reference proteome</keyword>
<name>A0ABW2S9U1_9BURK</name>
<dbReference type="RefSeq" id="WP_382199445.1">
    <property type="nucleotide sequence ID" value="NZ_JBHTBZ010000015.1"/>
</dbReference>